<keyword evidence="6" id="KW-0732">Signal</keyword>
<evidence type="ECO:0000256" key="3">
    <source>
        <dbReference type="ARBA" id="ARBA00022512"/>
    </source>
</evidence>
<evidence type="ECO:0000256" key="6">
    <source>
        <dbReference type="RuleBase" id="RU365009"/>
    </source>
</evidence>
<evidence type="ECO:0000256" key="2">
    <source>
        <dbReference type="ARBA" id="ARBA00010446"/>
    </source>
</evidence>
<keyword evidence="5 6" id="KW-1015">Disulfide bond</keyword>
<proteinExistence type="inferred from homology"/>
<reference evidence="7 8" key="1">
    <citation type="submission" date="2020-01" db="EMBL/GenBank/DDBJ databases">
        <authorList>
            <person name="Gupta K D."/>
        </authorList>
    </citation>
    <scope>NUCLEOTIDE SEQUENCE [LARGE SCALE GENOMIC DNA]</scope>
</reference>
<dbReference type="Proteomes" id="UP000467700">
    <property type="component" value="Unassembled WGS sequence"/>
</dbReference>
<comment type="caution">
    <text evidence="7">The sequence shown here is derived from an EMBL/GenBank/DDBJ whole genome shotgun (WGS) entry which is preliminary data.</text>
</comment>
<evidence type="ECO:0000256" key="5">
    <source>
        <dbReference type="ARBA" id="ARBA00023157"/>
    </source>
</evidence>
<dbReference type="InterPro" id="IPR001338">
    <property type="entry name" value="Class_I_Hydrophobin"/>
</dbReference>
<comment type="subcellular location">
    <subcellularLocation>
        <location evidence="1 6">Secreted</location>
        <location evidence="1 6">Cell wall</location>
    </subcellularLocation>
</comment>
<keyword evidence="3 6" id="KW-0134">Cell wall</keyword>
<sequence>MPRDAYGGIISLEFLLHDFLDSTVRTLAIAAALAAATDPPNPPASQCNPPDLQCCESTGTAKNSAIVGLLAAVGVVLEDLDLLVGIKCTPISVIGVGGGSCTSQPFCCSNNSYNGLVALGCIPVNLNL</sequence>
<dbReference type="GO" id="GO:0009277">
    <property type="term" value="C:fungal-type cell wall"/>
    <property type="evidence" value="ECO:0007669"/>
    <property type="project" value="InterPro"/>
</dbReference>
<dbReference type="AlphaFoldDB" id="A0A8S0W197"/>
<name>A0A8S0W197_CYCAE</name>
<keyword evidence="8" id="KW-1185">Reference proteome</keyword>
<protein>
    <recommendedName>
        <fullName evidence="6">Hydrophobin</fullName>
    </recommendedName>
</protein>
<comment type="similarity">
    <text evidence="2 6">Belongs to the fungal hydrophobin family.</text>
</comment>
<evidence type="ECO:0000313" key="7">
    <source>
        <dbReference type="EMBL" id="CAA7266225.1"/>
    </source>
</evidence>
<dbReference type="SMART" id="SM00075">
    <property type="entry name" value="HYDRO"/>
    <property type="match status" value="1"/>
</dbReference>
<dbReference type="EMBL" id="CACVBS010000053">
    <property type="protein sequence ID" value="CAA7266225.1"/>
    <property type="molecule type" value="Genomic_DNA"/>
</dbReference>
<organism evidence="7 8">
    <name type="scientific">Cyclocybe aegerita</name>
    <name type="common">Black poplar mushroom</name>
    <name type="synonym">Agrocybe aegerita</name>
    <dbReference type="NCBI Taxonomy" id="1973307"/>
    <lineage>
        <taxon>Eukaryota</taxon>
        <taxon>Fungi</taxon>
        <taxon>Dikarya</taxon>
        <taxon>Basidiomycota</taxon>
        <taxon>Agaricomycotina</taxon>
        <taxon>Agaricomycetes</taxon>
        <taxon>Agaricomycetidae</taxon>
        <taxon>Agaricales</taxon>
        <taxon>Agaricineae</taxon>
        <taxon>Bolbitiaceae</taxon>
        <taxon>Cyclocybe</taxon>
    </lineage>
</organism>
<evidence type="ECO:0000256" key="1">
    <source>
        <dbReference type="ARBA" id="ARBA00004191"/>
    </source>
</evidence>
<dbReference type="Pfam" id="PF01185">
    <property type="entry name" value="Hydrophobin"/>
    <property type="match status" value="1"/>
</dbReference>
<keyword evidence="4 6" id="KW-0964">Secreted</keyword>
<gene>
    <name evidence="7" type="ORF">AAE3_LOCUS8425</name>
</gene>
<evidence type="ECO:0000256" key="4">
    <source>
        <dbReference type="ARBA" id="ARBA00022525"/>
    </source>
</evidence>
<dbReference type="GO" id="GO:0005199">
    <property type="term" value="F:structural constituent of cell wall"/>
    <property type="evidence" value="ECO:0007669"/>
    <property type="project" value="InterPro"/>
</dbReference>
<accession>A0A8S0W197</accession>
<dbReference type="OrthoDB" id="4225815at2759"/>
<evidence type="ECO:0000313" key="8">
    <source>
        <dbReference type="Proteomes" id="UP000467700"/>
    </source>
</evidence>
<dbReference type="CDD" id="cd23507">
    <property type="entry name" value="hydrophobin_I"/>
    <property type="match status" value="1"/>
</dbReference>